<dbReference type="InterPro" id="IPR053159">
    <property type="entry name" value="Hybrid_Histidine_Kinase"/>
</dbReference>
<dbReference type="AlphaFoldDB" id="A0A6S7DE46"/>
<sequence>MDGLPRIACHAERQEVWAVSREPEEKEQHGRPSGLVTVPHRPCPLNLRFRSILDAAQRAELIGTQQERERVAQLNLMAGKRAKAATACDAALQYFTTGRALLAKTGWEQCYQTAFDLELNRAECEYLIGKVAAAEERLATLSIRAQTTVDAAAVTCVRINLYPTLSRSASAVEVGLEYLRRVGDQWSPHPTEQDVRQAYQRLRQLVGAGSSEGLLDLPLMSDPTRCATMDVLTVLTSPALLTDLNLFRLVVSQMATLSLEHGNCNGSCLAYAWLGGVLGTYFGEYRVGFDFGRLGLDLVERYGLDRFRARVYLVFAVHVAQWTQPLEMSLAFLRRAFNAALEAGDLSYAAYSCIDVITNHFATGDSLGDVEREAEHGLEFARSLRFPQVSDTIIGQMRFVRMLRGLTPEFNSFNDAEFDEHSFQQHLESDPQLAIGASFYWIRKLQASVLANDSASAIAAVSKVAWGARAGGALRLHVGRGAPPPFASLSRASLTARGVGRALSHNFREPRGVGRRRDRTPRWSGPGRDAPF</sequence>
<proteinExistence type="predicted"/>
<gene>
    <name evidence="2" type="ORF">LMG28138_05270</name>
</gene>
<dbReference type="PANTHER" id="PTHR43642">
    <property type="entry name" value="HYBRID SIGNAL TRANSDUCTION HISTIDINE KINASE G"/>
    <property type="match status" value="1"/>
</dbReference>
<feature type="region of interest" description="Disordered" evidence="1">
    <location>
        <begin position="505"/>
        <end position="532"/>
    </location>
</feature>
<evidence type="ECO:0000313" key="2">
    <source>
        <dbReference type="EMBL" id="CAB3802947.1"/>
    </source>
</evidence>
<evidence type="ECO:0000256" key="1">
    <source>
        <dbReference type="SAM" id="MobiDB-lite"/>
    </source>
</evidence>
<dbReference type="PANTHER" id="PTHR43642:SF1">
    <property type="entry name" value="HYBRID SIGNAL TRANSDUCTION HISTIDINE KINASE G"/>
    <property type="match status" value="1"/>
</dbReference>
<dbReference type="EMBL" id="CADIKM010000051">
    <property type="protein sequence ID" value="CAB3802947.1"/>
    <property type="molecule type" value="Genomic_DNA"/>
</dbReference>
<evidence type="ECO:0000313" key="3">
    <source>
        <dbReference type="Proteomes" id="UP000494115"/>
    </source>
</evidence>
<accession>A0A6S7DE46</accession>
<dbReference type="RefSeq" id="WP_175107840.1">
    <property type="nucleotide sequence ID" value="NZ_CADIKM010000051.1"/>
</dbReference>
<keyword evidence="3" id="KW-1185">Reference proteome</keyword>
<name>A0A6S7DE46_9BURK</name>
<reference evidence="2 3" key="1">
    <citation type="submission" date="2020-04" db="EMBL/GenBank/DDBJ databases">
        <authorList>
            <person name="De Canck E."/>
        </authorList>
    </citation>
    <scope>NUCLEOTIDE SEQUENCE [LARGE SCALE GENOMIC DNA]</scope>
    <source>
        <strain evidence="2 3">LMG 28138</strain>
    </source>
</reference>
<organism evidence="2 3">
    <name type="scientific">Pararobbsia alpina</name>
    <dbReference type="NCBI Taxonomy" id="621374"/>
    <lineage>
        <taxon>Bacteria</taxon>
        <taxon>Pseudomonadati</taxon>
        <taxon>Pseudomonadota</taxon>
        <taxon>Betaproteobacteria</taxon>
        <taxon>Burkholderiales</taxon>
        <taxon>Burkholderiaceae</taxon>
        <taxon>Pararobbsia</taxon>
    </lineage>
</organism>
<dbReference type="Proteomes" id="UP000494115">
    <property type="component" value="Unassembled WGS sequence"/>
</dbReference>
<protein>
    <submittedName>
        <fullName evidence="2">Uncharacterized protein</fullName>
    </submittedName>
</protein>